<proteinExistence type="inferred from homology"/>
<evidence type="ECO:0000256" key="5">
    <source>
        <dbReference type="SAM" id="SignalP"/>
    </source>
</evidence>
<dbReference type="InterPro" id="IPR017850">
    <property type="entry name" value="Alkaline_phosphatase_core_sf"/>
</dbReference>
<dbReference type="InterPro" id="IPR050738">
    <property type="entry name" value="Sulfatase"/>
</dbReference>
<dbReference type="SUPFAM" id="SSF53649">
    <property type="entry name" value="Alkaline phosphatase-like"/>
    <property type="match status" value="1"/>
</dbReference>
<reference evidence="8" key="1">
    <citation type="journal article" date="2019" name="Int. J. Syst. Evol. Microbiol.">
        <title>The Global Catalogue of Microorganisms (GCM) 10K type strain sequencing project: providing services to taxonomists for standard genome sequencing and annotation.</title>
        <authorList>
            <consortium name="The Broad Institute Genomics Platform"/>
            <consortium name="The Broad Institute Genome Sequencing Center for Infectious Disease"/>
            <person name="Wu L."/>
            <person name="Ma J."/>
        </authorList>
    </citation>
    <scope>NUCLEOTIDE SEQUENCE [LARGE SCALE GENOMIC DNA]</scope>
    <source>
        <strain evidence="8">CGMCC 4.1469</strain>
    </source>
</reference>
<keyword evidence="5" id="KW-0732">Signal</keyword>
<sequence>MHRFFLLLLTCCPLLQAAAAAKPNIVFIMADDLGWADVAFHGGNAPTPVLDRLAKEGLELTHHYSAPVCSPTRTGLMTGRCWSRFGVTTPQSERALPWDTVTLPHALKSAGYETCLTGKWHLGSKPAWGPNHFGFDHSYGSLGGGVGPWDHHYKKGEFTETWHRDEKLLQEPGHVTDLIADEACAWLAVRKQDAPFFLYVPLTAVHLPVKEPAEWLAKVPAGITGAVAREYAACIMHMDAAVGRIVQALEKNGQRGSTLLVFTSDNGGSTAENNGQAYPPDGYATGPLPGNNLPLRNEKGSVYEGGTRVPCLLNWPGTLKPGTHDAPVQIIDWMPTFCALAGFKQEKDLKWDGVNLWPQLAEGAPPPPRTFYTAGPNFKSRALRCDPWKLVVHDSAGKEKCELYDILADPNETKDVAAQQPDALATMKERLRVMARADRDAVAKD</sequence>
<dbReference type="PANTHER" id="PTHR42693">
    <property type="entry name" value="ARYLSULFATASE FAMILY MEMBER"/>
    <property type="match status" value="1"/>
</dbReference>
<dbReference type="Pfam" id="PF00884">
    <property type="entry name" value="Sulfatase"/>
    <property type="match status" value="1"/>
</dbReference>
<dbReference type="EMBL" id="JBHSMQ010000014">
    <property type="protein sequence ID" value="MFC5457884.1"/>
    <property type="molecule type" value="Genomic_DNA"/>
</dbReference>
<evidence type="ECO:0000256" key="2">
    <source>
        <dbReference type="ARBA" id="ARBA00022723"/>
    </source>
</evidence>
<dbReference type="PANTHER" id="PTHR42693:SF33">
    <property type="entry name" value="ARYLSULFATASE"/>
    <property type="match status" value="1"/>
</dbReference>
<keyword evidence="4" id="KW-0106">Calcium</keyword>
<gene>
    <name evidence="7" type="ORF">ACFQDI_23645</name>
</gene>
<dbReference type="RefSeq" id="WP_377171670.1">
    <property type="nucleotide sequence ID" value="NZ_JBHSMQ010000014.1"/>
</dbReference>
<evidence type="ECO:0000313" key="7">
    <source>
        <dbReference type="EMBL" id="MFC5457884.1"/>
    </source>
</evidence>
<protein>
    <submittedName>
        <fullName evidence="7">Sulfatase-like hydrolase/transferase</fullName>
    </submittedName>
</protein>
<name>A0ABW0KWV1_9BACT</name>
<evidence type="ECO:0000256" key="3">
    <source>
        <dbReference type="ARBA" id="ARBA00022801"/>
    </source>
</evidence>
<evidence type="ECO:0000256" key="1">
    <source>
        <dbReference type="ARBA" id="ARBA00008779"/>
    </source>
</evidence>
<dbReference type="InterPro" id="IPR000917">
    <property type="entry name" value="Sulfatase_N"/>
</dbReference>
<feature type="domain" description="Sulfatase N-terminal" evidence="6">
    <location>
        <begin position="23"/>
        <end position="342"/>
    </location>
</feature>
<dbReference type="Gene3D" id="3.40.720.10">
    <property type="entry name" value="Alkaline Phosphatase, subunit A"/>
    <property type="match status" value="1"/>
</dbReference>
<evidence type="ECO:0000313" key="8">
    <source>
        <dbReference type="Proteomes" id="UP001596052"/>
    </source>
</evidence>
<dbReference type="Gene3D" id="3.30.1120.10">
    <property type="match status" value="1"/>
</dbReference>
<feature type="signal peptide" evidence="5">
    <location>
        <begin position="1"/>
        <end position="17"/>
    </location>
</feature>
<dbReference type="Proteomes" id="UP001596052">
    <property type="component" value="Unassembled WGS sequence"/>
</dbReference>
<comment type="caution">
    <text evidence="7">The sequence shown here is derived from an EMBL/GenBank/DDBJ whole genome shotgun (WGS) entry which is preliminary data.</text>
</comment>
<dbReference type="InterPro" id="IPR024607">
    <property type="entry name" value="Sulfatase_CS"/>
</dbReference>
<organism evidence="7 8">
    <name type="scientific">Prosthecobacter fluviatilis</name>
    <dbReference type="NCBI Taxonomy" id="445931"/>
    <lineage>
        <taxon>Bacteria</taxon>
        <taxon>Pseudomonadati</taxon>
        <taxon>Verrucomicrobiota</taxon>
        <taxon>Verrucomicrobiia</taxon>
        <taxon>Verrucomicrobiales</taxon>
        <taxon>Verrucomicrobiaceae</taxon>
        <taxon>Prosthecobacter</taxon>
    </lineage>
</organism>
<dbReference type="PROSITE" id="PS00523">
    <property type="entry name" value="SULFATASE_1"/>
    <property type="match status" value="1"/>
</dbReference>
<keyword evidence="8" id="KW-1185">Reference proteome</keyword>
<keyword evidence="3" id="KW-0378">Hydrolase</keyword>
<keyword evidence="2" id="KW-0479">Metal-binding</keyword>
<feature type="chain" id="PRO_5047343110" evidence="5">
    <location>
        <begin position="18"/>
        <end position="445"/>
    </location>
</feature>
<accession>A0ABW0KWV1</accession>
<evidence type="ECO:0000259" key="6">
    <source>
        <dbReference type="Pfam" id="PF00884"/>
    </source>
</evidence>
<evidence type="ECO:0000256" key="4">
    <source>
        <dbReference type="ARBA" id="ARBA00022837"/>
    </source>
</evidence>
<comment type="similarity">
    <text evidence="1">Belongs to the sulfatase family.</text>
</comment>